<feature type="transmembrane region" description="Helical" evidence="8">
    <location>
        <begin position="275"/>
        <end position="292"/>
    </location>
</feature>
<feature type="transmembrane region" description="Helical" evidence="8">
    <location>
        <begin position="298"/>
        <end position="323"/>
    </location>
</feature>
<evidence type="ECO:0000256" key="7">
    <source>
        <dbReference type="ARBA" id="ARBA00023136"/>
    </source>
</evidence>
<comment type="subcellular location">
    <subcellularLocation>
        <location evidence="1">Cell membrane</location>
        <topology evidence="1">Multi-pass membrane protein</topology>
    </subcellularLocation>
</comment>
<dbReference type="AlphaFoldDB" id="A0A2C6MDR1"/>
<dbReference type="OrthoDB" id="63984at2"/>
<evidence type="ECO:0000256" key="4">
    <source>
        <dbReference type="ARBA" id="ARBA00022475"/>
    </source>
</evidence>
<keyword evidence="6 8" id="KW-1133">Transmembrane helix</keyword>
<dbReference type="CDD" id="cd17324">
    <property type="entry name" value="MFS_NepI_like"/>
    <property type="match status" value="1"/>
</dbReference>
<feature type="chain" id="PRO_5038872551" description="Major facilitator superfamily (MFS) profile domain-containing protein" evidence="9">
    <location>
        <begin position="21"/>
        <end position="363"/>
    </location>
</feature>
<dbReference type="PRINTS" id="PR01036">
    <property type="entry name" value="TCRTETB"/>
</dbReference>
<keyword evidence="4" id="KW-1003">Cell membrane</keyword>
<feature type="domain" description="Major facilitator superfamily (MFS) profile" evidence="10">
    <location>
        <begin position="7"/>
        <end position="363"/>
    </location>
</feature>
<accession>A0A2C6MDR1</accession>
<dbReference type="RefSeq" id="WP_099083048.1">
    <property type="nucleotide sequence ID" value="NZ_AWQQ01000054.1"/>
</dbReference>
<gene>
    <name evidence="11" type="ORF">P378_10425</name>
</gene>
<reference evidence="11 12" key="1">
    <citation type="submission" date="2013-09" db="EMBL/GenBank/DDBJ databases">
        <title>Biodegradation of hydrocarbons in the deep terrestrial subsurface : characterization of a microbial consortium composed of two Desulfotomaculum species originating from a deep geological formation.</title>
        <authorList>
            <person name="Aullo T."/>
            <person name="Berlendis S."/>
            <person name="Lascourreges J.-F."/>
            <person name="Dessort D."/>
            <person name="Saint-Laurent S."/>
            <person name="Schraauwers B."/>
            <person name="Mas J."/>
            <person name="Magot M."/>
            <person name="Ranchou-Peyruse A."/>
        </authorList>
    </citation>
    <scope>NUCLEOTIDE SEQUENCE [LARGE SCALE GENOMIC DNA]</scope>
    <source>
        <strain evidence="11 12">Bs107</strain>
    </source>
</reference>
<evidence type="ECO:0000256" key="5">
    <source>
        <dbReference type="ARBA" id="ARBA00022692"/>
    </source>
</evidence>
<comment type="caution">
    <text evidence="11">The sequence shown here is derived from an EMBL/GenBank/DDBJ whole genome shotgun (WGS) entry which is preliminary data.</text>
</comment>
<feature type="transmembrane region" description="Helical" evidence="8">
    <location>
        <begin position="162"/>
        <end position="181"/>
    </location>
</feature>
<feature type="signal peptide" evidence="9">
    <location>
        <begin position="1"/>
        <end position="20"/>
    </location>
</feature>
<feature type="transmembrane region" description="Helical" evidence="8">
    <location>
        <begin position="44"/>
        <end position="61"/>
    </location>
</feature>
<evidence type="ECO:0000256" key="3">
    <source>
        <dbReference type="ARBA" id="ARBA00022448"/>
    </source>
</evidence>
<evidence type="ECO:0000313" key="12">
    <source>
        <dbReference type="Proteomes" id="UP000222564"/>
    </source>
</evidence>
<evidence type="ECO:0000256" key="1">
    <source>
        <dbReference type="ARBA" id="ARBA00004651"/>
    </source>
</evidence>
<dbReference type="Gene3D" id="1.20.1250.20">
    <property type="entry name" value="MFS general substrate transporter like domains"/>
    <property type="match status" value="1"/>
</dbReference>
<evidence type="ECO:0000256" key="6">
    <source>
        <dbReference type="ARBA" id="ARBA00022989"/>
    </source>
</evidence>
<name>A0A2C6MDR1_9FIRM</name>
<dbReference type="InterPro" id="IPR020846">
    <property type="entry name" value="MFS_dom"/>
</dbReference>
<sequence>MSHFTRALFALFISSCATFADIYATQPLLPTFTRHFGVSPTVSSLSVSLVVLAIALSLFYYGPLSDAVGRKNLMAAVLIAASLPTFAAGFAENFYFILLMRFIQGLLLGGLQSVAMAYIGEEIDKKRLTLAMGLYISGNSIGGMLGRIISGAIAHHFSWHEVFWVFGFCNLVAGLLLWALLPPSKNFQPHPFCLRRGLGDMMGHLRNPALRGSYLIGFFLMFSFVGVYNYVGFLLAAPPYSLSTQAIGLIFITYLAGTVSSTLSGALSSRWGNPITIAASAMISMVGLFMTFSDNITIFITGLTIFCFGFFAGHSAASSWVSINARGAKCGASGLYLVMYYIGGGVGGALLGPCGYTGGGRGL</sequence>
<comment type="similarity">
    <text evidence="2">Belongs to the major facilitator superfamily.</text>
</comment>
<proteinExistence type="inferred from homology"/>
<keyword evidence="9" id="KW-0732">Signal</keyword>
<evidence type="ECO:0000256" key="2">
    <source>
        <dbReference type="ARBA" id="ARBA00008335"/>
    </source>
</evidence>
<dbReference type="Proteomes" id="UP000222564">
    <property type="component" value="Unassembled WGS sequence"/>
</dbReference>
<keyword evidence="5 8" id="KW-0812">Transmembrane</keyword>
<evidence type="ECO:0000256" key="8">
    <source>
        <dbReference type="SAM" id="Phobius"/>
    </source>
</evidence>
<feature type="transmembrane region" description="Helical" evidence="8">
    <location>
        <begin position="73"/>
        <end position="91"/>
    </location>
</feature>
<dbReference type="PANTHER" id="PTHR43271:SF1">
    <property type="entry name" value="INNER MEMBRANE TRANSPORT PROTEIN YNFM"/>
    <property type="match status" value="1"/>
</dbReference>
<dbReference type="PROSITE" id="PS50850">
    <property type="entry name" value="MFS"/>
    <property type="match status" value="1"/>
</dbReference>
<feature type="transmembrane region" description="Helical" evidence="8">
    <location>
        <begin position="242"/>
        <end position="263"/>
    </location>
</feature>
<feature type="transmembrane region" description="Helical" evidence="8">
    <location>
        <begin position="335"/>
        <end position="358"/>
    </location>
</feature>
<keyword evidence="12" id="KW-1185">Reference proteome</keyword>
<keyword evidence="7 8" id="KW-0472">Membrane</keyword>
<dbReference type="GO" id="GO:0022857">
    <property type="term" value="F:transmembrane transporter activity"/>
    <property type="evidence" value="ECO:0007669"/>
    <property type="project" value="InterPro"/>
</dbReference>
<feature type="transmembrane region" description="Helical" evidence="8">
    <location>
        <begin position="214"/>
        <end position="236"/>
    </location>
</feature>
<dbReference type="Pfam" id="PF07690">
    <property type="entry name" value="MFS_1"/>
    <property type="match status" value="1"/>
</dbReference>
<organism evidence="11 12">
    <name type="scientific">Desulforamulus profundi</name>
    <dbReference type="NCBI Taxonomy" id="1383067"/>
    <lineage>
        <taxon>Bacteria</taxon>
        <taxon>Bacillati</taxon>
        <taxon>Bacillota</taxon>
        <taxon>Clostridia</taxon>
        <taxon>Eubacteriales</taxon>
        <taxon>Peptococcaceae</taxon>
        <taxon>Desulforamulus</taxon>
    </lineage>
</organism>
<dbReference type="InterPro" id="IPR036259">
    <property type="entry name" value="MFS_trans_sf"/>
</dbReference>
<evidence type="ECO:0000313" key="11">
    <source>
        <dbReference type="EMBL" id="PHJ38238.1"/>
    </source>
</evidence>
<dbReference type="GO" id="GO:0005886">
    <property type="term" value="C:plasma membrane"/>
    <property type="evidence" value="ECO:0007669"/>
    <property type="project" value="UniProtKB-SubCell"/>
</dbReference>
<protein>
    <recommendedName>
        <fullName evidence="10">Major facilitator superfamily (MFS) profile domain-containing protein</fullName>
    </recommendedName>
</protein>
<dbReference type="SUPFAM" id="SSF103473">
    <property type="entry name" value="MFS general substrate transporter"/>
    <property type="match status" value="1"/>
</dbReference>
<feature type="transmembrane region" description="Helical" evidence="8">
    <location>
        <begin position="130"/>
        <end position="150"/>
    </location>
</feature>
<keyword evidence="3" id="KW-0813">Transport</keyword>
<feature type="transmembrane region" description="Helical" evidence="8">
    <location>
        <begin position="97"/>
        <end position="118"/>
    </location>
</feature>
<evidence type="ECO:0000256" key="9">
    <source>
        <dbReference type="SAM" id="SignalP"/>
    </source>
</evidence>
<dbReference type="EMBL" id="AWQQ01000054">
    <property type="protein sequence ID" value="PHJ38238.1"/>
    <property type="molecule type" value="Genomic_DNA"/>
</dbReference>
<dbReference type="PANTHER" id="PTHR43271">
    <property type="entry name" value="BLL2771 PROTEIN"/>
    <property type="match status" value="1"/>
</dbReference>
<evidence type="ECO:0000259" key="10">
    <source>
        <dbReference type="PROSITE" id="PS50850"/>
    </source>
</evidence>
<dbReference type="InterPro" id="IPR011701">
    <property type="entry name" value="MFS"/>
</dbReference>